<organism evidence="1 2">
    <name type="scientific">Fischerella thermalis JSC-11</name>
    <dbReference type="NCBI Taxonomy" id="741277"/>
    <lineage>
        <taxon>Bacteria</taxon>
        <taxon>Bacillati</taxon>
        <taxon>Cyanobacteriota</taxon>
        <taxon>Cyanophyceae</taxon>
        <taxon>Nostocales</taxon>
        <taxon>Hapalosiphonaceae</taxon>
        <taxon>Fischerella</taxon>
    </lineage>
</organism>
<sequence>MECPRCASTHIRKNGKQRGKQDYICVKCGRQFIDASKRLLATNQARMFRNIILSMVQSHSRCPLLL</sequence>
<proteinExistence type="predicted"/>
<dbReference type="Proteomes" id="UP000004344">
    <property type="component" value="Unassembled WGS sequence"/>
</dbReference>
<protein>
    <recommendedName>
        <fullName evidence="3">Transposase</fullName>
    </recommendedName>
</protein>
<evidence type="ECO:0000313" key="1">
    <source>
        <dbReference type="EMBL" id="EHC11684.1"/>
    </source>
</evidence>
<gene>
    <name evidence="1" type="ORF">FJSC11DRAFT_3136</name>
</gene>
<reference evidence="1 2" key="1">
    <citation type="submission" date="2011-09" db="EMBL/GenBank/DDBJ databases">
        <title>The draft genome of Fischerella sp. JSC-11.</title>
        <authorList>
            <consortium name="US DOE Joint Genome Institute (JGI-PGF)"/>
            <person name="Lucas S."/>
            <person name="Han J."/>
            <person name="Lapidus A."/>
            <person name="Cheng J.-F."/>
            <person name="Goodwin L."/>
            <person name="Pitluck S."/>
            <person name="Peters L."/>
            <person name="Land M.L."/>
            <person name="Hauser L."/>
            <person name="Sarkisova S."/>
            <person name="Bryant D.A."/>
            <person name="Brown I."/>
            <person name="Woyke T.J."/>
        </authorList>
    </citation>
    <scope>NUCLEOTIDE SEQUENCE [LARGE SCALE GENOMIC DNA]</scope>
    <source>
        <strain evidence="1 2">JSC-11</strain>
    </source>
</reference>
<dbReference type="EMBL" id="AGIZ01000009">
    <property type="protein sequence ID" value="EHC11684.1"/>
    <property type="molecule type" value="Genomic_DNA"/>
</dbReference>
<accession>G6FW45</accession>
<name>G6FW45_9CYAN</name>
<evidence type="ECO:0000313" key="2">
    <source>
        <dbReference type="Proteomes" id="UP000004344"/>
    </source>
</evidence>
<evidence type="ECO:0008006" key="3">
    <source>
        <dbReference type="Google" id="ProtNLM"/>
    </source>
</evidence>
<comment type="caution">
    <text evidence="1">The sequence shown here is derived from an EMBL/GenBank/DDBJ whole genome shotgun (WGS) entry which is preliminary data.</text>
</comment>
<dbReference type="AlphaFoldDB" id="G6FW45"/>
<keyword evidence="2" id="KW-1185">Reference proteome</keyword>